<keyword evidence="4 9" id="KW-0349">Heme</keyword>
<comment type="pathway">
    <text evidence="2">Secondary metabolite biosynthesis.</text>
</comment>
<feature type="binding site" description="axial binding residue" evidence="9">
    <location>
        <position position="429"/>
    </location>
    <ligand>
        <name>heme</name>
        <dbReference type="ChEBI" id="CHEBI:30413"/>
    </ligand>
    <ligandPart>
        <name>Fe</name>
        <dbReference type="ChEBI" id="CHEBI:18248"/>
    </ligandPart>
</feature>
<reference evidence="12 13" key="1">
    <citation type="submission" date="2014-06" db="EMBL/GenBank/DDBJ databases">
        <title>Evolutionary Origins and Diversification of the Mycorrhizal Mutualists.</title>
        <authorList>
            <consortium name="DOE Joint Genome Institute"/>
            <consortium name="Mycorrhizal Genomics Consortium"/>
            <person name="Kohler A."/>
            <person name="Kuo A."/>
            <person name="Nagy L.G."/>
            <person name="Floudas D."/>
            <person name="Copeland A."/>
            <person name="Barry K.W."/>
            <person name="Cichocki N."/>
            <person name="Veneault-Fourrey C."/>
            <person name="LaButti K."/>
            <person name="Lindquist E.A."/>
            <person name="Lipzen A."/>
            <person name="Lundell T."/>
            <person name="Morin E."/>
            <person name="Murat C."/>
            <person name="Riley R."/>
            <person name="Ohm R."/>
            <person name="Sun H."/>
            <person name="Tunlid A."/>
            <person name="Henrissat B."/>
            <person name="Grigoriev I.V."/>
            <person name="Hibbett D.S."/>
            <person name="Martin F."/>
        </authorList>
    </citation>
    <scope>NUCLEOTIDE SEQUENCE [LARGE SCALE GENOMIC DNA]</scope>
    <source>
        <strain evidence="12 13">SS14</strain>
    </source>
</reference>
<evidence type="ECO:0000256" key="6">
    <source>
        <dbReference type="ARBA" id="ARBA00023002"/>
    </source>
</evidence>
<dbReference type="CDD" id="cd11065">
    <property type="entry name" value="CYP64-like"/>
    <property type="match status" value="1"/>
</dbReference>
<dbReference type="PANTHER" id="PTHR46300">
    <property type="entry name" value="P450, PUTATIVE (EUROFUNG)-RELATED-RELATED"/>
    <property type="match status" value="1"/>
</dbReference>
<keyword evidence="11" id="KW-0812">Transmembrane</keyword>
<keyword evidence="13" id="KW-1185">Reference proteome</keyword>
<comment type="similarity">
    <text evidence="3 10">Belongs to the cytochrome P450 family.</text>
</comment>
<evidence type="ECO:0000313" key="12">
    <source>
        <dbReference type="EMBL" id="KIJ42382.1"/>
    </source>
</evidence>
<sequence>MEYSNPQYAYVALAIFTAGCILSIIRRSLTPFPPGPPPMFLIGNLRDFPTKQPWITYTNWKKKYGMLSFRLSRHVIVLNSRKAVQDLFEKRSHIYSDRPLLAMRDILGWKFVLGLMHYDDEWRTNRRILHQKYRHDAALAYRPVQLSKIHELLKSVLRDPENFERHYKYMAASIIMATVYGYESAPKDDTFIDNGDKAITIMTNSMFPGASLVNSVPFLKYLPSWVPGSQFQRRAEECQNLTRAMLDLPFEFVKRNMQNGTAIPSVISSLIQENGGTAEAEEMIKGLGATSYSGTSFSESQRGKQFLATHPDVCKRAQVEIDAVTSSSRLPEYEDRTSLPYVEAIYREVMRWRPAMPMGVAHTTIQDDIYEGYLIPRGATIMSNIWAMAHDPTKYSDPELFKPERFLTSEGTLNDDNTILTFGFGRRICIGRHAADSTIWATIACVLAVFNFSYAVENGDPVPISGEYTDALISHVLPFRCKIQPRSEFLRHLVEETK</sequence>
<dbReference type="PRINTS" id="PR00385">
    <property type="entry name" value="P450"/>
</dbReference>
<dbReference type="Gene3D" id="1.10.630.10">
    <property type="entry name" value="Cytochrome P450"/>
    <property type="match status" value="1"/>
</dbReference>
<dbReference type="GO" id="GO:0016705">
    <property type="term" value="F:oxidoreductase activity, acting on paired donors, with incorporation or reduction of molecular oxygen"/>
    <property type="evidence" value="ECO:0007669"/>
    <property type="project" value="InterPro"/>
</dbReference>
<dbReference type="InterPro" id="IPR050364">
    <property type="entry name" value="Cytochrome_P450_fung"/>
</dbReference>
<evidence type="ECO:0000256" key="9">
    <source>
        <dbReference type="PIRSR" id="PIRSR602401-1"/>
    </source>
</evidence>
<dbReference type="PRINTS" id="PR00463">
    <property type="entry name" value="EP450I"/>
</dbReference>
<evidence type="ECO:0000256" key="11">
    <source>
        <dbReference type="SAM" id="Phobius"/>
    </source>
</evidence>
<dbReference type="SUPFAM" id="SSF48264">
    <property type="entry name" value="Cytochrome P450"/>
    <property type="match status" value="1"/>
</dbReference>
<evidence type="ECO:0000256" key="7">
    <source>
        <dbReference type="ARBA" id="ARBA00023004"/>
    </source>
</evidence>
<evidence type="ECO:0000256" key="10">
    <source>
        <dbReference type="RuleBase" id="RU000461"/>
    </source>
</evidence>
<accession>A0A0C9VL15</accession>
<evidence type="ECO:0000256" key="5">
    <source>
        <dbReference type="ARBA" id="ARBA00022723"/>
    </source>
</evidence>
<dbReference type="AlphaFoldDB" id="A0A0C9VL15"/>
<dbReference type="HOGENOM" id="CLU_001570_2_3_1"/>
<evidence type="ECO:0000256" key="8">
    <source>
        <dbReference type="ARBA" id="ARBA00023033"/>
    </source>
</evidence>
<dbReference type="GO" id="GO:0004497">
    <property type="term" value="F:monooxygenase activity"/>
    <property type="evidence" value="ECO:0007669"/>
    <property type="project" value="UniProtKB-KW"/>
</dbReference>
<dbReference type="GO" id="GO:0020037">
    <property type="term" value="F:heme binding"/>
    <property type="evidence" value="ECO:0007669"/>
    <property type="project" value="InterPro"/>
</dbReference>
<gene>
    <name evidence="12" type="ORF">M422DRAFT_171145</name>
</gene>
<dbReference type="InterPro" id="IPR036396">
    <property type="entry name" value="Cyt_P450_sf"/>
</dbReference>
<evidence type="ECO:0000256" key="3">
    <source>
        <dbReference type="ARBA" id="ARBA00010617"/>
    </source>
</evidence>
<dbReference type="InterPro" id="IPR017972">
    <property type="entry name" value="Cyt_P450_CS"/>
</dbReference>
<evidence type="ECO:0000256" key="4">
    <source>
        <dbReference type="ARBA" id="ARBA00022617"/>
    </source>
</evidence>
<dbReference type="Pfam" id="PF00067">
    <property type="entry name" value="p450"/>
    <property type="match status" value="1"/>
</dbReference>
<keyword evidence="6 10" id="KW-0560">Oxidoreductase</keyword>
<comment type="cofactor">
    <cofactor evidence="1 9">
        <name>heme</name>
        <dbReference type="ChEBI" id="CHEBI:30413"/>
    </cofactor>
</comment>
<dbReference type="InterPro" id="IPR002401">
    <property type="entry name" value="Cyt_P450_E_grp-I"/>
</dbReference>
<protein>
    <submittedName>
        <fullName evidence="12">Unplaced genomic scaffold SPHSTscaffold_55, whole genome shotgun sequence</fullName>
    </submittedName>
</protein>
<dbReference type="Proteomes" id="UP000054279">
    <property type="component" value="Unassembled WGS sequence"/>
</dbReference>
<keyword evidence="8 10" id="KW-0503">Monooxygenase</keyword>
<evidence type="ECO:0000256" key="1">
    <source>
        <dbReference type="ARBA" id="ARBA00001971"/>
    </source>
</evidence>
<dbReference type="PANTHER" id="PTHR46300:SF7">
    <property type="entry name" value="P450, PUTATIVE (EUROFUNG)-RELATED"/>
    <property type="match status" value="1"/>
</dbReference>
<keyword evidence="11" id="KW-0472">Membrane</keyword>
<organism evidence="12 13">
    <name type="scientific">Sphaerobolus stellatus (strain SS14)</name>
    <dbReference type="NCBI Taxonomy" id="990650"/>
    <lineage>
        <taxon>Eukaryota</taxon>
        <taxon>Fungi</taxon>
        <taxon>Dikarya</taxon>
        <taxon>Basidiomycota</taxon>
        <taxon>Agaricomycotina</taxon>
        <taxon>Agaricomycetes</taxon>
        <taxon>Phallomycetidae</taxon>
        <taxon>Geastrales</taxon>
        <taxon>Sphaerobolaceae</taxon>
        <taxon>Sphaerobolus</taxon>
    </lineage>
</organism>
<dbReference type="PROSITE" id="PS00086">
    <property type="entry name" value="CYTOCHROME_P450"/>
    <property type="match status" value="1"/>
</dbReference>
<dbReference type="GO" id="GO:0005506">
    <property type="term" value="F:iron ion binding"/>
    <property type="evidence" value="ECO:0007669"/>
    <property type="project" value="InterPro"/>
</dbReference>
<dbReference type="InterPro" id="IPR001128">
    <property type="entry name" value="Cyt_P450"/>
</dbReference>
<name>A0A0C9VL15_SPHS4</name>
<keyword evidence="5 9" id="KW-0479">Metal-binding</keyword>
<proteinExistence type="inferred from homology"/>
<keyword evidence="7 9" id="KW-0408">Iron</keyword>
<evidence type="ECO:0000313" key="13">
    <source>
        <dbReference type="Proteomes" id="UP000054279"/>
    </source>
</evidence>
<keyword evidence="11" id="KW-1133">Transmembrane helix</keyword>
<evidence type="ECO:0000256" key="2">
    <source>
        <dbReference type="ARBA" id="ARBA00005179"/>
    </source>
</evidence>
<feature type="transmembrane region" description="Helical" evidence="11">
    <location>
        <begin position="6"/>
        <end position="25"/>
    </location>
</feature>
<dbReference type="EMBL" id="KN837130">
    <property type="protein sequence ID" value="KIJ42382.1"/>
    <property type="molecule type" value="Genomic_DNA"/>
</dbReference>
<dbReference type="OrthoDB" id="2789670at2759"/>